<dbReference type="InterPro" id="IPR036736">
    <property type="entry name" value="ACP-like_sf"/>
</dbReference>
<dbReference type="Pfam" id="PF00975">
    <property type="entry name" value="Thioesterase"/>
    <property type="match status" value="1"/>
</dbReference>
<dbReference type="InterPro" id="IPR001031">
    <property type="entry name" value="Thioesterase"/>
</dbReference>
<dbReference type="InterPro" id="IPR020806">
    <property type="entry name" value="PKS_PP-bd"/>
</dbReference>
<protein>
    <submittedName>
        <fullName evidence="5">Amino acid adenylation domain-containing protein</fullName>
    </submittedName>
</protein>
<sequence>MNTKVTETYPLSYGQEALWFLYQRAPESVVYNTYITVKINSTLNIPTFISVWNKIFERHPILRTTYITDKGKPVQQINKEQKFTIDLTDASGWSEDYLKEQIFAQTDRPFNLEKDSVLRINLFTCSEKAHILLLTMHHIAADMWSFDLLLKDFQALYTAEIEPASQEQAEGVEGSLILNKSYIDFVRWQSEMLSDERGEKHWQYWKKQLAGELPIVNLLPDKPRPPLQTYQGESHLLCLDDRLIQKLNNLAQTSGESLYRILLTAFYVLVYRYTNQEDILIGSPMRGRWSGDFQEVVGYLVNLIPLRISVDKNVKFAELLTQVSNTVKEGQNHQDYPFSLLAELLEAQRDPSRPPLCQVSFGWQRQHWCESSREQVLEMEPYLLAHQRGADFDLTLAVMEAQGVLQLCWQYNTDLFEVSTIARMAGHFVTLLESIVANPQQQIGQLTLLTEAEQQQLLVEWNNTQVDYPVNQCVHQLFEVQCLRTPDAVAVVFENQQLTYSQLNAKANQLAHYLRSLGVGAEVLVGICVERSIEMIVGLLGILKAGGAYIPLDPDYPTERLRFMLEDSQVGVLLTNERTRERLTEYQGNLFCLDTDAHVIQEWSQDNPKSQVQATNLAYTIYTSGSTGQPKGVLVTHQSLLNLVFWHQSAFNITYEDKATQLAGTAFDAAVWELWPYLTKGASIYLVKAETLHNPIDLRDWLIAQKISISFVPTPVAEKLLSLEWPESVDLRTMLVGGDKLHNYPSPLVPFSVVNNYGPTENTVVTTSGVVAVQGENNGASPPIGRPIANTQVYILDSYLQPVPVGVPGELHIGGASLARGYLNRPELTNEKFIPNPFGDRGQVLGCREEEFPQPLTPTPQPRVLRLYKTGDKARYLPDGNIEYLGRIDNQVKIRGFRIELGEIEAVLRQHPLVQEGVVVAREDSLGDIRLVAYLVPGVNRQDSLEQVTEWQSEYVSDWQTLYEQTYSQAQGKSDDLTFNIAGWNSSYTRDAIPAEEMRLWVESTVSRIESLGPKRVLEIGCGTGLLLSRVAKNCLEYWGIDYSSAAIEYVEQLCCTVVGLEKVKLRQQTADNFADIPKAKFDTVIINSVVQYFPSVDYLLQVLEGAIGAIDSEGAIFVGDVRSLPLLEPYHAAVKLAQATEDRSVDSWQQQVRQSIATEEELLIDPRFFIALTQRFPQIGSLEIQPKRGYAQNELSQFRYDVTLHLGVQVQTTAVPWLDWHLNQLSFSQIEQQLARQQPHILGIRNVPNQRVSQALQIWEWAKNPKEVETVKELRQLLFTQPTTGVNPEQFWELGERLGYRVHLSWWKGSQDGSFDVVFCSNSSIQKSIAFWNSETLAKKSWTEYTNNPLQGKLVEKLVPQVREFLQQKLPNYMIPSAFVTLEALPLTPNGKVDRRALPEPSGHSNSDTIVLPRNPVELKLAHIWSNILKLDLVGVKDNFFDLGGHSLLAPYLMAQLKEQFGKDIPLATLFQNPTIEQLAIAVQKDADTKSDSPIVAIQPMGERPPLFCVPGAGGYPFYLYNLARCLPPDQPFYSFQAAYDKQKWVSMTSVEEKAARYIQAMQAVAPQGPYFLAGHSFGGQIAYEMALQLIDRGEEVALLAILDATAPQRIPTSYLEQLEKLDDVSWMLSFDYSMKAVYGKELNLDAQQLRSLAPEAQVQYVLDSLKMADLLAPDADPTYLSQVLQVYRAESMTPYVPQQFHAAPVTVFRSREVFAVDESEISDPEILEYTKNARDKALGWNAFSSQPVDVQFVPGDHVTILRLPHVQVLAERLNACIEQVHLTIKNRELTFFV</sequence>
<dbReference type="Proteomes" id="UP001576774">
    <property type="component" value="Unassembled WGS sequence"/>
</dbReference>
<evidence type="ECO:0000259" key="4">
    <source>
        <dbReference type="PROSITE" id="PS50075"/>
    </source>
</evidence>
<dbReference type="Gene3D" id="1.10.1200.10">
    <property type="entry name" value="ACP-like"/>
    <property type="match status" value="1"/>
</dbReference>
<dbReference type="InterPro" id="IPR010071">
    <property type="entry name" value="AA_adenyl_dom"/>
</dbReference>
<evidence type="ECO:0000313" key="6">
    <source>
        <dbReference type="Proteomes" id="UP001576774"/>
    </source>
</evidence>
<comment type="cofactor">
    <cofactor evidence="1">
        <name>pantetheine 4'-phosphate</name>
        <dbReference type="ChEBI" id="CHEBI:47942"/>
    </cofactor>
</comment>
<dbReference type="NCBIfam" id="TIGR01733">
    <property type="entry name" value="AA-adenyl-dom"/>
    <property type="match status" value="1"/>
</dbReference>
<keyword evidence="6" id="KW-1185">Reference proteome</keyword>
<dbReference type="Gene3D" id="2.30.38.10">
    <property type="entry name" value="Luciferase, Domain 3"/>
    <property type="match status" value="1"/>
</dbReference>
<reference evidence="5 6" key="1">
    <citation type="submission" date="2024-09" db="EMBL/GenBank/DDBJ databases">
        <title>Floridaenema gen nov. (Aerosakkonemataceae, Aerosakkonematales ord. nov., Cyanobacteria) from benthic tropical and subtropical fresh waters, with the description of four new species.</title>
        <authorList>
            <person name="Moretto J.A."/>
            <person name="Berthold D.E."/>
            <person name="Lefler F.W."/>
            <person name="Huang I.-S."/>
            <person name="Laughinghouse H. IV."/>
        </authorList>
    </citation>
    <scope>NUCLEOTIDE SEQUENCE [LARGE SCALE GENOMIC DNA]</scope>
    <source>
        <strain evidence="5 6">BLCC-F46</strain>
    </source>
</reference>
<dbReference type="PANTHER" id="PTHR45527:SF1">
    <property type="entry name" value="FATTY ACID SYNTHASE"/>
    <property type="match status" value="1"/>
</dbReference>
<dbReference type="CDD" id="cd19531">
    <property type="entry name" value="LCL_NRPS-like"/>
    <property type="match status" value="1"/>
</dbReference>
<dbReference type="Pfam" id="PF00501">
    <property type="entry name" value="AMP-binding"/>
    <property type="match status" value="1"/>
</dbReference>
<accession>A0ABV4WXW9</accession>
<dbReference type="PANTHER" id="PTHR45527">
    <property type="entry name" value="NONRIBOSOMAL PEPTIDE SYNTHETASE"/>
    <property type="match status" value="1"/>
</dbReference>
<dbReference type="InterPro" id="IPR013217">
    <property type="entry name" value="Methyltransf_12"/>
</dbReference>
<comment type="caution">
    <text evidence="5">The sequence shown here is derived from an EMBL/GenBank/DDBJ whole genome shotgun (WGS) entry which is preliminary data.</text>
</comment>
<dbReference type="PROSITE" id="PS50075">
    <property type="entry name" value="CARRIER"/>
    <property type="match status" value="1"/>
</dbReference>
<dbReference type="InterPro" id="IPR000873">
    <property type="entry name" value="AMP-dep_synth/lig_dom"/>
</dbReference>
<evidence type="ECO:0000256" key="2">
    <source>
        <dbReference type="ARBA" id="ARBA00022450"/>
    </source>
</evidence>
<dbReference type="SUPFAM" id="SSF53335">
    <property type="entry name" value="S-adenosyl-L-methionine-dependent methyltransferases"/>
    <property type="match status" value="1"/>
</dbReference>
<dbReference type="Gene3D" id="3.40.50.150">
    <property type="entry name" value="Vaccinia Virus protein VP39"/>
    <property type="match status" value="1"/>
</dbReference>
<dbReference type="InterPro" id="IPR029058">
    <property type="entry name" value="AB_hydrolase_fold"/>
</dbReference>
<dbReference type="CDD" id="cd05930">
    <property type="entry name" value="A_NRPS"/>
    <property type="match status" value="1"/>
</dbReference>
<dbReference type="InterPro" id="IPR001242">
    <property type="entry name" value="Condensation_dom"/>
</dbReference>
<dbReference type="CDD" id="cd02440">
    <property type="entry name" value="AdoMet_MTases"/>
    <property type="match status" value="1"/>
</dbReference>
<proteinExistence type="predicted"/>
<name>A0ABV4WXW9_9CYAN</name>
<dbReference type="Pfam" id="PF08242">
    <property type="entry name" value="Methyltransf_12"/>
    <property type="match status" value="1"/>
</dbReference>
<dbReference type="Gene3D" id="3.30.300.30">
    <property type="match status" value="2"/>
</dbReference>
<gene>
    <name evidence="5" type="ORF">ACE1CC_00575</name>
</gene>
<keyword evidence="3" id="KW-0597">Phosphoprotein</keyword>
<dbReference type="SUPFAM" id="SSF53474">
    <property type="entry name" value="alpha/beta-Hydrolases"/>
    <property type="match status" value="1"/>
</dbReference>
<evidence type="ECO:0000256" key="3">
    <source>
        <dbReference type="ARBA" id="ARBA00022553"/>
    </source>
</evidence>
<dbReference type="InterPro" id="IPR029063">
    <property type="entry name" value="SAM-dependent_MTases_sf"/>
</dbReference>
<evidence type="ECO:0000256" key="1">
    <source>
        <dbReference type="ARBA" id="ARBA00001957"/>
    </source>
</evidence>
<dbReference type="SUPFAM" id="SSF56801">
    <property type="entry name" value="Acetyl-CoA synthetase-like"/>
    <property type="match status" value="1"/>
</dbReference>
<dbReference type="Pfam" id="PF00668">
    <property type="entry name" value="Condensation"/>
    <property type="match status" value="1"/>
</dbReference>
<dbReference type="InterPro" id="IPR009081">
    <property type="entry name" value="PP-bd_ACP"/>
</dbReference>
<feature type="domain" description="Carrier" evidence="4">
    <location>
        <begin position="1413"/>
        <end position="1488"/>
    </location>
</feature>
<dbReference type="InterPro" id="IPR045851">
    <property type="entry name" value="AMP-bd_C_sf"/>
</dbReference>
<dbReference type="Gene3D" id="3.30.559.30">
    <property type="entry name" value="Nonribosomal peptide synthetase, condensation domain"/>
    <property type="match status" value="1"/>
</dbReference>
<keyword evidence="2" id="KW-0596">Phosphopantetheine</keyword>
<evidence type="ECO:0000313" key="5">
    <source>
        <dbReference type="EMBL" id="MFB2875364.1"/>
    </source>
</evidence>
<dbReference type="Gene3D" id="3.30.559.10">
    <property type="entry name" value="Chloramphenicol acetyltransferase-like domain"/>
    <property type="match status" value="1"/>
</dbReference>
<dbReference type="EMBL" id="JBHFNQ010000005">
    <property type="protein sequence ID" value="MFB2875364.1"/>
    <property type="molecule type" value="Genomic_DNA"/>
</dbReference>
<dbReference type="SUPFAM" id="SSF52777">
    <property type="entry name" value="CoA-dependent acyltransferases"/>
    <property type="match status" value="2"/>
</dbReference>
<dbReference type="Gene3D" id="3.40.50.1820">
    <property type="entry name" value="alpha/beta hydrolase"/>
    <property type="match status" value="1"/>
</dbReference>
<dbReference type="SUPFAM" id="SSF47336">
    <property type="entry name" value="ACP-like"/>
    <property type="match status" value="1"/>
</dbReference>
<dbReference type="InterPro" id="IPR023213">
    <property type="entry name" value="CAT-like_dom_sf"/>
</dbReference>
<dbReference type="RefSeq" id="WP_413268529.1">
    <property type="nucleotide sequence ID" value="NZ_JBHFNQ010000005.1"/>
</dbReference>
<organism evidence="5 6">
    <name type="scientific">Floridaenema aerugineum BLCC-F46</name>
    <dbReference type="NCBI Taxonomy" id="3153654"/>
    <lineage>
        <taxon>Bacteria</taxon>
        <taxon>Bacillati</taxon>
        <taxon>Cyanobacteriota</taxon>
        <taxon>Cyanophyceae</taxon>
        <taxon>Oscillatoriophycideae</taxon>
        <taxon>Aerosakkonematales</taxon>
        <taxon>Aerosakkonemataceae</taxon>
        <taxon>Floridanema</taxon>
        <taxon>Floridanema aerugineum</taxon>
    </lineage>
</organism>
<dbReference type="Gene3D" id="3.40.50.980">
    <property type="match status" value="2"/>
</dbReference>
<dbReference type="Pfam" id="PF00550">
    <property type="entry name" value="PP-binding"/>
    <property type="match status" value="1"/>
</dbReference>
<dbReference type="SMART" id="SM00823">
    <property type="entry name" value="PKS_PP"/>
    <property type="match status" value="1"/>
</dbReference>